<protein>
    <submittedName>
        <fullName evidence="1">Uncharacterized protein</fullName>
    </submittedName>
</protein>
<evidence type="ECO:0000313" key="1">
    <source>
        <dbReference type="EMBL" id="QDM56014.1"/>
    </source>
</evidence>
<evidence type="ECO:0000313" key="2">
    <source>
        <dbReference type="Proteomes" id="UP000320647"/>
    </source>
</evidence>
<dbReference type="EMBL" id="MK967378">
    <property type="protein sequence ID" value="QDM56014.1"/>
    <property type="molecule type" value="Genomic_DNA"/>
</dbReference>
<name>A0A515MHH6_9CAUD</name>
<dbReference type="KEGG" id="vg:70080649"/>
<accession>A0A515MHH6</accession>
<keyword evidence="2" id="KW-1185">Reference proteome</keyword>
<organism evidence="1 2">
    <name type="scientific">Gordonia phage Trax</name>
    <dbReference type="NCBI Taxonomy" id="2591121"/>
    <lineage>
        <taxon>Viruses</taxon>
        <taxon>Duplodnaviria</taxon>
        <taxon>Heunggongvirae</taxon>
        <taxon>Uroviricota</taxon>
        <taxon>Caudoviricetes</taxon>
        <taxon>Deeyouvirinae</taxon>
        <taxon>Nevillevirus</taxon>
        <taxon>Nevillevirus trax</taxon>
    </lineage>
</organism>
<sequence>MTNTVASQLIENMESAKARLQAYAEQIESGVYVTRESVIDLSAYFGASFFQEAKAWMERKGWDEAADFDPSDEFAADALDEILESYGMESDEGAIWERTEHDEPTVDETPISEFGLDLVIKIGRPIELLITVGGPYIAVEHDLSENSARLVGAWGGDKHTLHDASFETVLDYLTEGTLDEIRASSPNLLD</sequence>
<reference evidence="1 2" key="1">
    <citation type="submission" date="2019-05" db="EMBL/GenBank/DDBJ databases">
        <authorList>
            <person name="Burke A."/>
            <person name="Deelsnyder S."/>
            <person name="Fournier A."/>
            <person name="Low S."/>
            <person name="Murawski K."/>
            <person name="Worthington R."/>
            <person name="Molloy S.D."/>
            <person name="Garlena R.A."/>
            <person name="Russell D.A."/>
            <person name="Pope W.H."/>
            <person name="Jacobs-Sera D."/>
            <person name="Hatfull G.F."/>
        </authorList>
    </citation>
    <scope>NUCLEOTIDE SEQUENCE [LARGE SCALE GENOMIC DNA]</scope>
</reference>
<dbReference type="Proteomes" id="UP000320647">
    <property type="component" value="Segment"/>
</dbReference>
<dbReference type="RefSeq" id="YP_010246112.1">
    <property type="nucleotide sequence ID" value="NC_060132.1"/>
</dbReference>
<proteinExistence type="predicted"/>
<gene>
    <name evidence="1" type="primary">134</name>
    <name evidence="1" type="ORF">SEA_TRAX_134</name>
</gene>
<dbReference type="GeneID" id="70080649"/>